<name>A0A077ZTW8_STYLE</name>
<protein>
    <submittedName>
        <fullName evidence="3">Uncharacterized protein</fullName>
    </submittedName>
</protein>
<dbReference type="InParanoid" id="A0A077ZTW8"/>
<evidence type="ECO:0000256" key="2">
    <source>
        <dbReference type="SAM" id="Phobius"/>
    </source>
</evidence>
<evidence type="ECO:0000313" key="4">
    <source>
        <dbReference type="Proteomes" id="UP000039865"/>
    </source>
</evidence>
<keyword evidence="4" id="KW-1185">Reference proteome</keyword>
<evidence type="ECO:0000256" key="1">
    <source>
        <dbReference type="SAM" id="MobiDB-lite"/>
    </source>
</evidence>
<feature type="region of interest" description="Disordered" evidence="1">
    <location>
        <begin position="1"/>
        <end position="32"/>
    </location>
</feature>
<organism evidence="3 4">
    <name type="scientific">Stylonychia lemnae</name>
    <name type="common">Ciliate</name>
    <dbReference type="NCBI Taxonomy" id="5949"/>
    <lineage>
        <taxon>Eukaryota</taxon>
        <taxon>Sar</taxon>
        <taxon>Alveolata</taxon>
        <taxon>Ciliophora</taxon>
        <taxon>Intramacronucleata</taxon>
        <taxon>Spirotrichea</taxon>
        <taxon>Stichotrichia</taxon>
        <taxon>Sporadotrichida</taxon>
        <taxon>Oxytrichidae</taxon>
        <taxon>Stylonychinae</taxon>
        <taxon>Stylonychia</taxon>
    </lineage>
</organism>
<evidence type="ECO:0000313" key="3">
    <source>
        <dbReference type="EMBL" id="CDW72770.1"/>
    </source>
</evidence>
<feature type="transmembrane region" description="Helical" evidence="2">
    <location>
        <begin position="77"/>
        <end position="101"/>
    </location>
</feature>
<keyword evidence="2" id="KW-0812">Transmembrane</keyword>
<feature type="transmembrane region" description="Helical" evidence="2">
    <location>
        <begin position="142"/>
        <end position="161"/>
    </location>
</feature>
<accession>A0A077ZTW8</accession>
<sequence>MKSRSKAHQSDGEEDEIKDETQVANPKQQVMTKDEIEKQQLEGLPVIADSEISPAAYLFQNQEEQDDLNLFEQQTSFLGYLVAVLSILIFGFLSIILMPFLVSLTKVALHRCAKCLNEVKSNSYFGFSSLEDKFGIILTRRYLLYIVMTITCGMAIYLFILEEAGHNHDIRPITELKWNDFRRDCGYYAYIASPSKATERFEKTYYNQGVQWDAYVIRVSLNEEDTINYAYHSSSIMLKMDPSDQDGTQGADLGISLSEKILVEYKDQIDKLHRGDHIRFNATILSMGDSQHLHHLHAFGIEKIPGHKDVEAHVHAGGRYKFKTVAHDHD</sequence>
<reference evidence="3 4" key="1">
    <citation type="submission" date="2014-06" db="EMBL/GenBank/DDBJ databases">
        <authorList>
            <person name="Swart Estienne"/>
        </authorList>
    </citation>
    <scope>NUCLEOTIDE SEQUENCE [LARGE SCALE GENOMIC DNA]</scope>
    <source>
        <strain evidence="3 4">130c</strain>
    </source>
</reference>
<feature type="compositionally biased region" description="Polar residues" evidence="1">
    <location>
        <begin position="22"/>
        <end position="31"/>
    </location>
</feature>
<dbReference type="Proteomes" id="UP000039865">
    <property type="component" value="Unassembled WGS sequence"/>
</dbReference>
<dbReference type="OrthoDB" id="293872at2759"/>
<keyword evidence="2" id="KW-0472">Membrane</keyword>
<keyword evidence="2" id="KW-1133">Transmembrane helix</keyword>
<gene>
    <name evidence="3" type="primary">Contig12082.g12923</name>
    <name evidence="3" type="ORF">STYLEM_1734</name>
</gene>
<dbReference type="EMBL" id="CCKQ01001655">
    <property type="protein sequence ID" value="CDW72770.1"/>
    <property type="molecule type" value="Genomic_DNA"/>
</dbReference>
<dbReference type="OMA" id="YCHQELE"/>
<proteinExistence type="predicted"/>
<dbReference type="AlphaFoldDB" id="A0A077ZTW8"/>